<evidence type="ECO:0000313" key="3">
    <source>
        <dbReference type="Proteomes" id="UP000722121"/>
    </source>
</evidence>
<proteinExistence type="predicted"/>
<feature type="region of interest" description="Disordered" evidence="1">
    <location>
        <begin position="124"/>
        <end position="153"/>
    </location>
</feature>
<feature type="compositionally biased region" description="Low complexity" evidence="1">
    <location>
        <begin position="132"/>
        <end position="147"/>
    </location>
</feature>
<keyword evidence="3" id="KW-1185">Reference proteome</keyword>
<sequence>MGPPSIPYPGFSQALAQSAAAFQRPNNQNLLYVYLDRRDRANQYFDVTHNRHEATPLLELFGLAAGYCRSLPRLTRGPETTKTATIVIRWLNSDIHMLSDYCCSVDLKKRNALEETKKKIEDWLSKQETAVTPPNSRSTSPSISTSPQENHSHEFGNALKDIASAIRNNSPIIPLLMRAYTTNSDSASTPNAKPISVYYSSSQRPVFKTWEQFQHEVVDPQTIFTILQQLEPNLEQKERV</sequence>
<dbReference type="Proteomes" id="UP000722121">
    <property type="component" value="Unassembled WGS sequence"/>
</dbReference>
<feature type="non-terminal residue" evidence="2">
    <location>
        <position position="240"/>
    </location>
</feature>
<reference evidence="2 3" key="1">
    <citation type="submission" date="2021-02" db="EMBL/GenBank/DDBJ databases">
        <title>Activity-based single-cell genomes from oceanic crustal fluid captures similar information to metagenomic and metatranscriptomic surveys with orders of magnitude less sampling.</title>
        <authorList>
            <person name="D'Angelo T.S."/>
            <person name="Orcutt B.N."/>
        </authorList>
    </citation>
    <scope>NUCLEOTIDE SEQUENCE [LARGE SCALE GENOMIC DNA]</scope>
    <source>
        <strain evidence="2">AH-315-G07</strain>
    </source>
</reference>
<organism evidence="2 3">
    <name type="scientific">Simkania negevensis</name>
    <dbReference type="NCBI Taxonomy" id="83561"/>
    <lineage>
        <taxon>Bacteria</taxon>
        <taxon>Pseudomonadati</taxon>
        <taxon>Chlamydiota</taxon>
        <taxon>Chlamydiia</taxon>
        <taxon>Parachlamydiales</taxon>
        <taxon>Simkaniaceae</taxon>
        <taxon>Simkania</taxon>
    </lineage>
</organism>
<name>A0ABS3ARV1_9BACT</name>
<evidence type="ECO:0000313" key="2">
    <source>
        <dbReference type="EMBL" id="MBN4067461.1"/>
    </source>
</evidence>
<comment type="caution">
    <text evidence="2">The sequence shown here is derived from an EMBL/GenBank/DDBJ whole genome shotgun (WGS) entry which is preliminary data.</text>
</comment>
<gene>
    <name evidence="2" type="ORF">JYU14_05195</name>
</gene>
<protein>
    <submittedName>
        <fullName evidence="2">Uncharacterized protein</fullName>
    </submittedName>
</protein>
<dbReference type="EMBL" id="JAFITR010000152">
    <property type="protein sequence ID" value="MBN4067461.1"/>
    <property type="molecule type" value="Genomic_DNA"/>
</dbReference>
<evidence type="ECO:0000256" key="1">
    <source>
        <dbReference type="SAM" id="MobiDB-lite"/>
    </source>
</evidence>
<accession>A0ABS3ARV1</accession>